<evidence type="ECO:0008006" key="4">
    <source>
        <dbReference type="Google" id="ProtNLM"/>
    </source>
</evidence>
<dbReference type="PANTHER" id="PTHR11803:SF39">
    <property type="entry name" value="2-IMINOBUTANOATE_2-IMINOPROPANOATE DEAMINASE"/>
    <property type="match status" value="1"/>
</dbReference>
<gene>
    <name evidence="2" type="ORF">A2118_02190</name>
</gene>
<dbReference type="InterPro" id="IPR035959">
    <property type="entry name" value="RutC-like_sf"/>
</dbReference>
<name>A0A1F6BWJ6_9BACT</name>
<comment type="caution">
    <text evidence="2">The sequence shown here is derived from an EMBL/GenBank/DDBJ whole genome shotgun (WGS) entry which is preliminary data.</text>
</comment>
<dbReference type="Proteomes" id="UP000179014">
    <property type="component" value="Unassembled WGS sequence"/>
</dbReference>
<dbReference type="NCBIfam" id="TIGR00004">
    <property type="entry name" value="Rid family detoxifying hydrolase"/>
    <property type="match status" value="1"/>
</dbReference>
<evidence type="ECO:0000313" key="3">
    <source>
        <dbReference type="Proteomes" id="UP000179014"/>
    </source>
</evidence>
<dbReference type="PANTHER" id="PTHR11803">
    <property type="entry name" value="2-IMINOBUTANOATE/2-IMINOPROPANOATE DEAMINASE RIDA"/>
    <property type="match status" value="1"/>
</dbReference>
<dbReference type="STRING" id="1798474.A2118_02190"/>
<evidence type="ECO:0000256" key="1">
    <source>
        <dbReference type="ARBA" id="ARBA00010552"/>
    </source>
</evidence>
<protein>
    <recommendedName>
        <fullName evidence="4">Deaminase</fullName>
    </recommendedName>
</protein>
<proteinExistence type="inferred from homology"/>
<dbReference type="GO" id="GO:0005829">
    <property type="term" value="C:cytosol"/>
    <property type="evidence" value="ECO:0007669"/>
    <property type="project" value="TreeGrafter"/>
</dbReference>
<dbReference type="AlphaFoldDB" id="A0A1F6BWJ6"/>
<dbReference type="Pfam" id="PF01042">
    <property type="entry name" value="Ribonuc_L-PSP"/>
    <property type="match status" value="1"/>
</dbReference>
<dbReference type="InterPro" id="IPR006175">
    <property type="entry name" value="YjgF/YER057c/UK114"/>
</dbReference>
<dbReference type="SUPFAM" id="SSF55298">
    <property type="entry name" value="YjgF-like"/>
    <property type="match status" value="1"/>
</dbReference>
<dbReference type="EMBL" id="MFKN01000006">
    <property type="protein sequence ID" value="OGG41198.1"/>
    <property type="molecule type" value="Genomic_DNA"/>
</dbReference>
<dbReference type="FunFam" id="3.30.1330.40:FF:000001">
    <property type="entry name" value="L-PSP family endoribonuclease"/>
    <property type="match status" value="1"/>
</dbReference>
<evidence type="ECO:0000313" key="2">
    <source>
        <dbReference type="EMBL" id="OGG41198.1"/>
    </source>
</evidence>
<dbReference type="CDD" id="cd00448">
    <property type="entry name" value="YjgF_YER057c_UK114_family"/>
    <property type="match status" value="1"/>
</dbReference>
<accession>A0A1F6BWJ6</accession>
<comment type="similarity">
    <text evidence="1">Belongs to the RutC family.</text>
</comment>
<organism evidence="2 3">
    <name type="scientific">Candidatus Kaiserbacteria bacterium GWA2_50_9</name>
    <dbReference type="NCBI Taxonomy" id="1798474"/>
    <lineage>
        <taxon>Bacteria</taxon>
        <taxon>Candidatus Kaiseribacteriota</taxon>
    </lineage>
</organism>
<dbReference type="Gene3D" id="3.30.1330.40">
    <property type="entry name" value="RutC-like"/>
    <property type="match status" value="1"/>
</dbReference>
<reference evidence="2 3" key="1">
    <citation type="journal article" date="2016" name="Nat. Commun.">
        <title>Thousands of microbial genomes shed light on interconnected biogeochemical processes in an aquifer system.</title>
        <authorList>
            <person name="Anantharaman K."/>
            <person name="Brown C.T."/>
            <person name="Hug L.A."/>
            <person name="Sharon I."/>
            <person name="Castelle C.J."/>
            <person name="Probst A.J."/>
            <person name="Thomas B.C."/>
            <person name="Singh A."/>
            <person name="Wilkins M.J."/>
            <person name="Karaoz U."/>
            <person name="Brodie E.L."/>
            <person name="Williams K.H."/>
            <person name="Hubbard S.S."/>
            <person name="Banfield J.F."/>
        </authorList>
    </citation>
    <scope>NUCLEOTIDE SEQUENCE [LARGE SCALE GENOMIC DNA]</scope>
</reference>
<dbReference type="InterPro" id="IPR006056">
    <property type="entry name" value="RidA"/>
</dbReference>
<dbReference type="GO" id="GO:0019239">
    <property type="term" value="F:deaminase activity"/>
    <property type="evidence" value="ECO:0007669"/>
    <property type="project" value="TreeGrafter"/>
</dbReference>
<sequence length="134" mass="14323">MPGKKAVESLKAPKAIGPYSQAVSIKGFVFVSGQIALNPETGKIVEGGIAEHVNRIFDNIEALLSGAGLSLENVVRVEVFLKDLDDFKEMNAVYAERFSSCKVKPARQTIQAAKLPMDALIEISCIAFAGKAGK</sequence>